<feature type="domain" description="Pyrroline-5-carboxylate reductase dimerisation" evidence="16">
    <location>
        <begin position="164"/>
        <end position="268"/>
    </location>
</feature>
<dbReference type="InterPro" id="IPR036291">
    <property type="entry name" value="NAD(P)-bd_dom_sf"/>
</dbReference>
<feature type="binding site" evidence="12">
    <location>
        <position position="57"/>
    </location>
    <ligand>
        <name>NADPH</name>
        <dbReference type="ChEBI" id="CHEBI:57783"/>
    </ligand>
</feature>
<comment type="subcellular location">
    <subcellularLocation>
        <location evidence="10">Cytoplasm</location>
    </subcellularLocation>
</comment>
<dbReference type="InterPro" id="IPR000304">
    <property type="entry name" value="Pyrroline-COOH_reductase"/>
</dbReference>
<keyword evidence="18" id="KW-1185">Reference proteome</keyword>
<dbReference type="InterPro" id="IPR008927">
    <property type="entry name" value="6-PGluconate_DH-like_C_sf"/>
</dbReference>
<evidence type="ECO:0000259" key="16">
    <source>
        <dbReference type="Pfam" id="PF14748"/>
    </source>
</evidence>
<dbReference type="SUPFAM" id="SSF51735">
    <property type="entry name" value="NAD(P)-binding Rossmann-fold domains"/>
    <property type="match status" value="1"/>
</dbReference>
<comment type="catalytic activity">
    <reaction evidence="8 10">
        <text>L-proline + NAD(+) = (S)-1-pyrroline-5-carboxylate + NADH + 2 H(+)</text>
        <dbReference type="Rhea" id="RHEA:14105"/>
        <dbReference type="ChEBI" id="CHEBI:15378"/>
        <dbReference type="ChEBI" id="CHEBI:17388"/>
        <dbReference type="ChEBI" id="CHEBI:57540"/>
        <dbReference type="ChEBI" id="CHEBI:57945"/>
        <dbReference type="ChEBI" id="CHEBI:60039"/>
        <dbReference type="EC" id="1.5.1.2"/>
    </reaction>
</comment>
<keyword evidence="7 10" id="KW-0560">Oxidoreductase</keyword>
<evidence type="ECO:0000313" key="17">
    <source>
        <dbReference type="EMBL" id="MCP1675150.1"/>
    </source>
</evidence>
<sequence>MDNRTITFIGGGNMARSLIGGLIADGFRADAIRVSDPSEEQCRSLAQRFGVTTGQDNLAAIEGANAVVLAVKPQVMRQVASELGEGLQRSGAVVISIAAGIREPDLRRWIGAEVPIVRTMPNTPSLVQTGATGLFANNLVSDQQRDLAESLMRAVGLVQWLDTEALLDAVTAVSGSGPAYFFLLMEALEDAGSRVGLPRETARLLVLQTALGAAKMALESEDDPHTLRRRVTSPGGTTERAINTLEDGDLRALIEQAVRAAAERAAELGDELGAQ</sequence>
<dbReference type="AlphaFoldDB" id="A0AAE3G3I7"/>
<comment type="pathway">
    <text evidence="1 10 13">Amino-acid biosynthesis; L-proline biosynthesis; L-proline from L-glutamate 5-semialdehyde: step 1/1.</text>
</comment>
<evidence type="ECO:0000256" key="8">
    <source>
        <dbReference type="ARBA" id="ARBA00050547"/>
    </source>
</evidence>
<gene>
    <name evidence="10" type="primary">proC</name>
    <name evidence="17" type="ORF">J2T57_002298</name>
</gene>
<dbReference type="PANTHER" id="PTHR11645:SF0">
    <property type="entry name" value="PYRROLINE-5-CARBOXYLATE REDUCTASE 3"/>
    <property type="match status" value="1"/>
</dbReference>
<comment type="caution">
    <text evidence="17">The sequence shown here is derived from an EMBL/GenBank/DDBJ whole genome shotgun (WGS) entry which is preliminary data.</text>
</comment>
<feature type="region of interest" description="Disordered" evidence="14">
    <location>
        <begin position="221"/>
        <end position="241"/>
    </location>
</feature>
<evidence type="ECO:0000256" key="13">
    <source>
        <dbReference type="RuleBase" id="RU003903"/>
    </source>
</evidence>
<feature type="binding site" evidence="12">
    <location>
        <begin position="70"/>
        <end position="73"/>
    </location>
    <ligand>
        <name>NADP(+)</name>
        <dbReference type="ChEBI" id="CHEBI:58349"/>
    </ligand>
</feature>
<dbReference type="PROSITE" id="PS00521">
    <property type="entry name" value="P5CR"/>
    <property type="match status" value="1"/>
</dbReference>
<evidence type="ECO:0000256" key="2">
    <source>
        <dbReference type="ARBA" id="ARBA00005525"/>
    </source>
</evidence>
<dbReference type="InterPro" id="IPR053790">
    <property type="entry name" value="P5CR-like_CS"/>
</dbReference>
<dbReference type="PANTHER" id="PTHR11645">
    <property type="entry name" value="PYRROLINE-5-CARBOXYLATE REDUCTASE"/>
    <property type="match status" value="1"/>
</dbReference>
<evidence type="ECO:0000256" key="5">
    <source>
        <dbReference type="ARBA" id="ARBA00022650"/>
    </source>
</evidence>
<evidence type="ECO:0000256" key="1">
    <source>
        <dbReference type="ARBA" id="ARBA00005205"/>
    </source>
</evidence>
<keyword evidence="5 10" id="KW-0641">Proline biosynthesis</keyword>
<dbReference type="EC" id="1.5.1.2" evidence="10 11"/>
<keyword evidence="6 10" id="KW-0521">NADP</keyword>
<dbReference type="FunFam" id="3.40.50.720:FF:000105">
    <property type="entry name" value="Pyrroline-5-carboxylate reductase"/>
    <property type="match status" value="1"/>
</dbReference>
<evidence type="ECO:0000256" key="4">
    <source>
        <dbReference type="ARBA" id="ARBA00022605"/>
    </source>
</evidence>
<dbReference type="InterPro" id="IPR029036">
    <property type="entry name" value="P5CR_dimer"/>
</dbReference>
<evidence type="ECO:0000256" key="10">
    <source>
        <dbReference type="HAMAP-Rule" id="MF_01925"/>
    </source>
</evidence>
<evidence type="ECO:0000256" key="7">
    <source>
        <dbReference type="ARBA" id="ARBA00023002"/>
    </source>
</evidence>
<keyword evidence="4 10" id="KW-0028">Amino-acid biosynthesis</keyword>
<dbReference type="EMBL" id="JALJXV010000005">
    <property type="protein sequence ID" value="MCP1675150.1"/>
    <property type="molecule type" value="Genomic_DNA"/>
</dbReference>
<dbReference type="GO" id="GO:0055129">
    <property type="term" value="P:L-proline biosynthetic process"/>
    <property type="evidence" value="ECO:0007669"/>
    <property type="project" value="UniProtKB-UniRule"/>
</dbReference>
<accession>A0AAE3G3I7</accession>
<name>A0AAE3G3I7_9GAMM</name>
<proteinExistence type="inferred from homology"/>
<evidence type="ECO:0000256" key="12">
    <source>
        <dbReference type="PIRSR" id="PIRSR000193-1"/>
    </source>
</evidence>
<dbReference type="Gene3D" id="1.10.3730.10">
    <property type="entry name" value="ProC C-terminal domain-like"/>
    <property type="match status" value="1"/>
</dbReference>
<dbReference type="RefSeq" id="WP_253478163.1">
    <property type="nucleotide sequence ID" value="NZ_JALJXV010000005.1"/>
</dbReference>
<evidence type="ECO:0000313" key="18">
    <source>
        <dbReference type="Proteomes" id="UP001205843"/>
    </source>
</evidence>
<evidence type="ECO:0000256" key="14">
    <source>
        <dbReference type="SAM" id="MobiDB-lite"/>
    </source>
</evidence>
<dbReference type="PIRSF" id="PIRSF000193">
    <property type="entry name" value="Pyrrol-5-carb_rd"/>
    <property type="match status" value="1"/>
</dbReference>
<comment type="catalytic activity">
    <reaction evidence="9 10 13">
        <text>L-proline + NADP(+) = (S)-1-pyrroline-5-carboxylate + NADPH + 2 H(+)</text>
        <dbReference type="Rhea" id="RHEA:14109"/>
        <dbReference type="ChEBI" id="CHEBI:15378"/>
        <dbReference type="ChEBI" id="CHEBI:17388"/>
        <dbReference type="ChEBI" id="CHEBI:57783"/>
        <dbReference type="ChEBI" id="CHEBI:58349"/>
        <dbReference type="ChEBI" id="CHEBI:60039"/>
        <dbReference type="EC" id="1.5.1.2"/>
    </reaction>
</comment>
<dbReference type="NCBIfam" id="TIGR00112">
    <property type="entry name" value="proC"/>
    <property type="match status" value="1"/>
</dbReference>
<dbReference type="GO" id="GO:0005737">
    <property type="term" value="C:cytoplasm"/>
    <property type="evidence" value="ECO:0007669"/>
    <property type="project" value="UniProtKB-SubCell"/>
</dbReference>
<evidence type="ECO:0000256" key="6">
    <source>
        <dbReference type="ARBA" id="ARBA00022857"/>
    </source>
</evidence>
<protein>
    <recommendedName>
        <fullName evidence="10 11">Pyrroline-5-carboxylate reductase</fullName>
        <shortName evidence="10">P5C reductase</shortName>
        <shortName evidence="10">P5CR</shortName>
        <ecNumber evidence="10 11">1.5.1.2</ecNumber>
    </recommendedName>
    <alternativeName>
        <fullName evidence="10">PCA reductase</fullName>
    </alternativeName>
</protein>
<comment type="function">
    <text evidence="10">Catalyzes the reduction of 1-pyrroline-5-carboxylate (PCA) to L-proline.</text>
</comment>
<dbReference type="Proteomes" id="UP001205843">
    <property type="component" value="Unassembled WGS sequence"/>
</dbReference>
<organism evidence="17 18">
    <name type="scientific">Natronocella acetinitrilica</name>
    <dbReference type="NCBI Taxonomy" id="414046"/>
    <lineage>
        <taxon>Bacteria</taxon>
        <taxon>Pseudomonadati</taxon>
        <taxon>Pseudomonadota</taxon>
        <taxon>Gammaproteobacteria</taxon>
        <taxon>Chromatiales</taxon>
        <taxon>Ectothiorhodospiraceae</taxon>
        <taxon>Natronocella</taxon>
    </lineage>
</organism>
<feature type="binding site" evidence="12">
    <location>
        <begin position="9"/>
        <end position="14"/>
    </location>
    <ligand>
        <name>NADP(+)</name>
        <dbReference type="ChEBI" id="CHEBI:58349"/>
    </ligand>
</feature>
<dbReference type="HAMAP" id="MF_01925">
    <property type="entry name" value="P5C_reductase"/>
    <property type="match status" value="1"/>
</dbReference>
<evidence type="ECO:0000256" key="11">
    <source>
        <dbReference type="NCBIfam" id="TIGR00112"/>
    </source>
</evidence>
<dbReference type="InterPro" id="IPR028939">
    <property type="entry name" value="P5C_Rdtase_cat_N"/>
</dbReference>
<dbReference type="Pfam" id="PF03807">
    <property type="entry name" value="F420_oxidored"/>
    <property type="match status" value="1"/>
</dbReference>
<evidence type="ECO:0000259" key="15">
    <source>
        <dbReference type="Pfam" id="PF03807"/>
    </source>
</evidence>
<reference evidence="17" key="1">
    <citation type="submission" date="2022-03" db="EMBL/GenBank/DDBJ databases">
        <title>Genomic Encyclopedia of Type Strains, Phase III (KMG-III): the genomes of soil and plant-associated and newly described type strains.</title>
        <authorList>
            <person name="Whitman W."/>
        </authorList>
    </citation>
    <scope>NUCLEOTIDE SEQUENCE</scope>
    <source>
        <strain evidence="17">ANL 6-2</strain>
    </source>
</reference>
<keyword evidence="3 10" id="KW-0963">Cytoplasm</keyword>
<dbReference type="GO" id="GO:0004735">
    <property type="term" value="F:pyrroline-5-carboxylate reductase activity"/>
    <property type="evidence" value="ECO:0007669"/>
    <property type="project" value="UniProtKB-UniRule"/>
</dbReference>
<dbReference type="Pfam" id="PF14748">
    <property type="entry name" value="P5CR_dimer"/>
    <property type="match status" value="1"/>
</dbReference>
<dbReference type="FunFam" id="1.10.3730.10:FF:000001">
    <property type="entry name" value="Pyrroline-5-carboxylate reductase"/>
    <property type="match status" value="1"/>
</dbReference>
<dbReference type="SUPFAM" id="SSF48179">
    <property type="entry name" value="6-phosphogluconate dehydrogenase C-terminal domain-like"/>
    <property type="match status" value="1"/>
</dbReference>
<comment type="similarity">
    <text evidence="2 10 13">Belongs to the pyrroline-5-carboxylate reductase family.</text>
</comment>
<dbReference type="Gene3D" id="3.40.50.720">
    <property type="entry name" value="NAD(P)-binding Rossmann-like Domain"/>
    <property type="match status" value="1"/>
</dbReference>
<feature type="domain" description="Pyrroline-5-carboxylate reductase catalytic N-terminal" evidence="15">
    <location>
        <begin position="5"/>
        <end position="100"/>
    </location>
</feature>
<evidence type="ECO:0000256" key="3">
    <source>
        <dbReference type="ARBA" id="ARBA00022490"/>
    </source>
</evidence>
<evidence type="ECO:0000256" key="9">
    <source>
        <dbReference type="ARBA" id="ARBA00052690"/>
    </source>
</evidence>